<accession>A0A6M0LKD6</accession>
<proteinExistence type="predicted"/>
<organism evidence="1 2">
    <name type="scientific">Pseudobutyrivibrio xylanivorans</name>
    <dbReference type="NCBI Taxonomy" id="185007"/>
    <lineage>
        <taxon>Bacteria</taxon>
        <taxon>Bacillati</taxon>
        <taxon>Bacillota</taxon>
        <taxon>Clostridia</taxon>
        <taxon>Lachnospirales</taxon>
        <taxon>Lachnospiraceae</taxon>
        <taxon>Pseudobutyrivibrio</taxon>
    </lineage>
</organism>
<reference evidence="1 2" key="2">
    <citation type="submission" date="2020-03" db="EMBL/GenBank/DDBJ databases">
        <title>Investigating the evolutionary divergence of the Butyrivibrio group.</title>
        <authorList>
            <person name="Skvortsov T."/>
            <person name="Santos F.G."/>
            <person name="Ting K.S."/>
            <person name="Creevey C.J."/>
        </authorList>
    </citation>
    <scope>NUCLEOTIDE SEQUENCE [LARGE SCALE GENOMIC DNA]</scope>
    <source>
        <strain evidence="1 2">MZ8</strain>
    </source>
</reference>
<comment type="caution">
    <text evidence="1">The sequence shown here is derived from an EMBL/GenBank/DDBJ whole genome shotgun (WGS) entry which is preliminary data.</text>
</comment>
<dbReference type="AlphaFoldDB" id="A0A6M0LKD6"/>
<name>A0A6M0LKD6_PSEXY</name>
<dbReference type="RefSeq" id="WP_090488947.1">
    <property type="nucleotide sequence ID" value="NZ_VTVE01000003.1"/>
</dbReference>
<evidence type="ECO:0000313" key="1">
    <source>
        <dbReference type="EMBL" id="NEX02423.1"/>
    </source>
</evidence>
<reference evidence="1 2" key="1">
    <citation type="submission" date="2019-09" db="EMBL/GenBank/DDBJ databases">
        <authorList>
            <person name="Pidcock S.E."/>
            <person name="Huws S.A."/>
        </authorList>
    </citation>
    <scope>NUCLEOTIDE SEQUENCE [LARGE SCALE GENOMIC DNA]</scope>
    <source>
        <strain evidence="1 2">MZ8</strain>
    </source>
</reference>
<protein>
    <submittedName>
        <fullName evidence="1">Uncharacterized protein</fullName>
    </submittedName>
</protein>
<dbReference type="Proteomes" id="UP000473091">
    <property type="component" value="Unassembled WGS sequence"/>
</dbReference>
<sequence length="269" mass="31307">MNKKEKIKKAILILVTLLILFPIVFNKRFCKLTVGLSLYLKYGAVVKEIEMSDCYDSQLYDEIRYFEGTTTEGVDFTGRCNVVGLIEEESYCHCYYSEEILDKVATVLDKNGITDYWLIDEASEIYDLELIPSKAKTYEEYKAENDSIGYNPHNLFVLTKNEYEQDTYKKLLSEIYSQLDVEYYLEFVKVNNKQFQAAENYGHYFTLVKDRSYDISDACKYFIDSCGTCDFLLTRCTQENVSLSNGFGFYKTYDADGNLIDYVEFDCSN</sequence>
<dbReference type="EMBL" id="VTVE01000003">
    <property type="protein sequence ID" value="NEX02423.1"/>
    <property type="molecule type" value="Genomic_DNA"/>
</dbReference>
<evidence type="ECO:0000313" key="2">
    <source>
        <dbReference type="Proteomes" id="UP000473091"/>
    </source>
</evidence>
<gene>
    <name evidence="1" type="ORF">F0Q01_11090</name>
</gene>